<feature type="domain" description="Autotransporter" evidence="1">
    <location>
        <begin position="446"/>
        <end position="707"/>
    </location>
</feature>
<gene>
    <name evidence="2" type="ORF">NB646_04720</name>
</gene>
<accession>A0A9E9NU92</accession>
<dbReference type="Proteomes" id="UP001164819">
    <property type="component" value="Chromosome"/>
</dbReference>
<organism evidence="2">
    <name type="scientific">Oxalobacter aliiformigenes</name>
    <dbReference type="NCBI Taxonomy" id="2946593"/>
    <lineage>
        <taxon>Bacteria</taxon>
        <taxon>Pseudomonadati</taxon>
        <taxon>Pseudomonadota</taxon>
        <taxon>Betaproteobacteria</taxon>
        <taxon>Burkholderiales</taxon>
        <taxon>Oxalobacteraceae</taxon>
        <taxon>Oxalobacter</taxon>
    </lineage>
</organism>
<dbReference type="AlphaFoldDB" id="A0A9E9NU92"/>
<sequence>MNIYAKDVNFGSDRQRGMYGITSNNFGLNETVINSGESGSKIQIQSENTSIYTVGSSIAQADIAISAHNEEGTGRILLDSYDVTIGGGNVVLDADEVIIRATYMGDAPDYGKDNGGKPAGPSTTDFFRSERIAAINYGGAGDSALQIIAKRATIETIDKDGNTADGVMAIQVAASGTRNANGNINITTTEKLTVNGDVGYSQANLYRESYSENKTAEISLTAQGGEMEINGDIRTYNNSGETKRNTNDIILKATENAIINTNGDIKEDGESTNTNGVKISLADSTWNVGGADNDINSINSNGSTINNSADATIKVNTLNTEGKTTYNTTSAKAGQLQIANRTGDGKITVALDNADKVGGSSADETAQKLASIVQIENGKKEITYTAGEGEVSGAITTTTNKEGAVASVSEQKNQVMESLKDIGSNNFLGFRAQMNDLDKRMGDLRTMPRSDGAWARVIAGQSQYKSSHNTYQTLQVGADHRIGNFIIGATASYTDGDGKQKNGSTDDKTYSFGVYGSWLNDDGQFIDVIVKRYHAESDYDLRYTDGAGEAKGSLDTSGTSISAEYGWRLGIEGTNYYVEPQVEFMYGHMNSFGYRTSNGVKVKQDAIKSAVGRVGIAAGWVDPNKAGSAYLKVSVLNDWEGDSYSKASKGGVSRKYHEDMGGTWVEYAIGGTYNLSKNLAVYGEAETTSGNPVRTTYQFSAGMRYSF</sequence>
<dbReference type="InterPro" id="IPR051551">
    <property type="entry name" value="Autotransporter_adhesion"/>
</dbReference>
<name>A0A9E9NU92_9BURK</name>
<dbReference type="Gene3D" id="2.40.128.130">
    <property type="entry name" value="Autotransporter beta-domain"/>
    <property type="match status" value="1"/>
</dbReference>
<dbReference type="PRINTS" id="PR01484">
    <property type="entry name" value="PRTACTNFAMLY"/>
</dbReference>
<reference evidence="2" key="1">
    <citation type="journal article" date="2022" name="Front. Microbiol.">
        <title>New perspectives on an old grouping: The genomic and phenotypic variability of Oxalobacter formigenes and the implications for calcium oxalate stone prevention.</title>
        <authorList>
            <person name="Chmiel J.A."/>
            <person name="Carr C."/>
            <person name="Stuivenberg G.A."/>
            <person name="Venema R."/>
            <person name="Chanyi R.M."/>
            <person name="Al K.F."/>
            <person name="Giguere D."/>
            <person name="Say H."/>
            <person name="Akouris P.P."/>
            <person name="Dominguez Romero S.A."/>
            <person name="Kwong A."/>
            <person name="Tai V."/>
            <person name="Koval S.F."/>
            <person name="Razvi H."/>
            <person name="Bjazevic J."/>
            <person name="Burton J.P."/>
        </authorList>
    </citation>
    <scope>NUCLEOTIDE SEQUENCE</scope>
    <source>
        <strain evidence="2">OxK</strain>
    </source>
</reference>
<dbReference type="InterPro" id="IPR006315">
    <property type="entry name" value="OM_autotransptr_brl_dom"/>
</dbReference>
<dbReference type="RefSeq" id="WP_269316310.1">
    <property type="nucleotide sequence ID" value="NZ_CP098251.1"/>
</dbReference>
<dbReference type="Pfam" id="PF03797">
    <property type="entry name" value="Autotransporter"/>
    <property type="match status" value="1"/>
</dbReference>
<dbReference type="PANTHER" id="PTHR35037">
    <property type="entry name" value="C-TERMINAL REGION OF AIDA-LIKE PROTEIN"/>
    <property type="match status" value="1"/>
</dbReference>
<dbReference type="EMBL" id="CP098251">
    <property type="protein sequence ID" value="WAV92024.1"/>
    <property type="molecule type" value="Genomic_DNA"/>
</dbReference>
<proteinExistence type="predicted"/>
<dbReference type="InterPro" id="IPR003991">
    <property type="entry name" value="Pertactin_virulence_factor"/>
</dbReference>
<dbReference type="PROSITE" id="PS51208">
    <property type="entry name" value="AUTOTRANSPORTER"/>
    <property type="match status" value="1"/>
</dbReference>
<dbReference type="GO" id="GO:0019867">
    <property type="term" value="C:outer membrane"/>
    <property type="evidence" value="ECO:0007669"/>
    <property type="project" value="InterPro"/>
</dbReference>
<dbReference type="PANTHER" id="PTHR35037:SF7">
    <property type="entry name" value="AUTOTRANSPORTER"/>
    <property type="match status" value="1"/>
</dbReference>
<protein>
    <submittedName>
        <fullName evidence="2">Autotransporter outer membrane beta-barrel domain-containing protein</fullName>
    </submittedName>
</protein>
<dbReference type="SUPFAM" id="SSF103515">
    <property type="entry name" value="Autotransporter"/>
    <property type="match status" value="1"/>
</dbReference>
<dbReference type="InterPro" id="IPR036709">
    <property type="entry name" value="Autotransporte_beta_dom_sf"/>
</dbReference>
<dbReference type="NCBIfam" id="TIGR01414">
    <property type="entry name" value="autotrans_barl"/>
    <property type="match status" value="1"/>
</dbReference>
<dbReference type="InterPro" id="IPR005546">
    <property type="entry name" value="Autotransporte_beta"/>
</dbReference>
<evidence type="ECO:0000259" key="1">
    <source>
        <dbReference type="PROSITE" id="PS51208"/>
    </source>
</evidence>
<evidence type="ECO:0000313" key="2">
    <source>
        <dbReference type="EMBL" id="WAV92024.1"/>
    </source>
</evidence>
<dbReference type="SMART" id="SM00869">
    <property type="entry name" value="Autotransporter"/>
    <property type="match status" value="1"/>
</dbReference>